<protein>
    <recommendedName>
        <fullName evidence="8">Bcr/CflA family efflux transporter</fullName>
    </recommendedName>
</protein>
<keyword evidence="3 8" id="KW-0813">Transport</keyword>
<feature type="transmembrane region" description="Helical" evidence="8">
    <location>
        <begin position="360"/>
        <end position="379"/>
    </location>
</feature>
<dbReference type="GO" id="GO:1990961">
    <property type="term" value="P:xenobiotic detoxification by transmembrane export across the plasma membrane"/>
    <property type="evidence" value="ECO:0007669"/>
    <property type="project" value="InterPro"/>
</dbReference>
<comment type="caution">
    <text evidence="8">Lacks conserved residue(s) required for the propagation of feature annotation.</text>
</comment>
<evidence type="ECO:0000256" key="1">
    <source>
        <dbReference type="ARBA" id="ARBA00004651"/>
    </source>
</evidence>
<feature type="transmembrane region" description="Helical" evidence="8">
    <location>
        <begin position="116"/>
        <end position="140"/>
    </location>
</feature>
<feature type="transmembrane region" description="Helical" evidence="8">
    <location>
        <begin position="298"/>
        <end position="316"/>
    </location>
</feature>
<dbReference type="Proteomes" id="UP000609121">
    <property type="component" value="Unassembled WGS sequence"/>
</dbReference>
<dbReference type="GO" id="GO:0005886">
    <property type="term" value="C:plasma membrane"/>
    <property type="evidence" value="ECO:0007669"/>
    <property type="project" value="UniProtKB-SubCell"/>
</dbReference>
<evidence type="ECO:0000256" key="7">
    <source>
        <dbReference type="ARBA" id="ARBA00023136"/>
    </source>
</evidence>
<keyword evidence="11" id="KW-1185">Reference proteome</keyword>
<dbReference type="CDD" id="cd17320">
    <property type="entry name" value="MFS_MdfA_MDR_like"/>
    <property type="match status" value="1"/>
</dbReference>
<evidence type="ECO:0000256" key="2">
    <source>
        <dbReference type="ARBA" id="ARBA00006236"/>
    </source>
</evidence>
<feature type="transmembrane region" description="Helical" evidence="8">
    <location>
        <begin position="234"/>
        <end position="260"/>
    </location>
</feature>
<keyword evidence="8" id="KW-0997">Cell inner membrane</keyword>
<feature type="transmembrane region" description="Helical" evidence="8">
    <location>
        <begin position="93"/>
        <end position="110"/>
    </location>
</feature>
<comment type="caution">
    <text evidence="10">The sequence shown here is derived from an EMBL/GenBank/DDBJ whole genome shotgun (WGS) entry which is preliminary data.</text>
</comment>
<dbReference type="PANTHER" id="PTHR23502">
    <property type="entry name" value="MAJOR FACILITATOR SUPERFAMILY"/>
    <property type="match status" value="1"/>
</dbReference>
<reference evidence="10" key="1">
    <citation type="submission" date="2020-09" db="EMBL/GenBank/DDBJ databases">
        <title>A novel bacterium of genus Mangrovicoccus, isolated from South China Sea.</title>
        <authorList>
            <person name="Huang H."/>
            <person name="Mo K."/>
            <person name="Hu Y."/>
        </authorList>
    </citation>
    <scope>NUCLEOTIDE SEQUENCE</scope>
    <source>
        <strain evidence="10">HB182678</strain>
    </source>
</reference>
<evidence type="ECO:0000256" key="8">
    <source>
        <dbReference type="RuleBase" id="RU365088"/>
    </source>
</evidence>
<dbReference type="InterPro" id="IPR004812">
    <property type="entry name" value="Efflux_drug-R_Bcr/CmlA"/>
</dbReference>
<dbReference type="AlphaFoldDB" id="A0A8J6YVZ8"/>
<feature type="transmembrane region" description="Helical" evidence="8">
    <location>
        <begin position="385"/>
        <end position="402"/>
    </location>
</feature>
<feature type="transmembrane region" description="Helical" evidence="8">
    <location>
        <begin position="322"/>
        <end position="348"/>
    </location>
</feature>
<dbReference type="NCBIfam" id="TIGR00710">
    <property type="entry name" value="efflux_Bcr_CflA"/>
    <property type="match status" value="1"/>
</dbReference>
<dbReference type="GO" id="GO:0042910">
    <property type="term" value="F:xenobiotic transmembrane transporter activity"/>
    <property type="evidence" value="ECO:0007669"/>
    <property type="project" value="InterPro"/>
</dbReference>
<dbReference type="PROSITE" id="PS50850">
    <property type="entry name" value="MFS"/>
    <property type="match status" value="1"/>
</dbReference>
<accession>A0A8J6YVZ8</accession>
<dbReference type="PANTHER" id="PTHR23502:SF132">
    <property type="entry name" value="POLYAMINE TRANSPORTER 2-RELATED"/>
    <property type="match status" value="1"/>
</dbReference>
<feature type="transmembrane region" description="Helical" evidence="8">
    <location>
        <begin position="183"/>
        <end position="202"/>
    </location>
</feature>
<dbReference type="Gene3D" id="1.20.1720.10">
    <property type="entry name" value="Multidrug resistance protein D"/>
    <property type="match status" value="1"/>
</dbReference>
<gene>
    <name evidence="10" type="ORF">ICN82_01125</name>
</gene>
<name>A0A8J6YVZ8_9RHOB</name>
<evidence type="ECO:0000256" key="4">
    <source>
        <dbReference type="ARBA" id="ARBA00022475"/>
    </source>
</evidence>
<keyword evidence="4" id="KW-1003">Cell membrane</keyword>
<dbReference type="InterPro" id="IPR036259">
    <property type="entry name" value="MFS_trans_sf"/>
</dbReference>
<keyword evidence="5 8" id="KW-0812">Transmembrane</keyword>
<evidence type="ECO:0000256" key="3">
    <source>
        <dbReference type="ARBA" id="ARBA00022448"/>
    </source>
</evidence>
<evidence type="ECO:0000256" key="6">
    <source>
        <dbReference type="ARBA" id="ARBA00022989"/>
    </source>
</evidence>
<dbReference type="SUPFAM" id="SSF103473">
    <property type="entry name" value="MFS general substrate transporter"/>
    <property type="match status" value="1"/>
</dbReference>
<comment type="similarity">
    <text evidence="2 8">Belongs to the major facilitator superfamily. Bcr/CmlA family.</text>
</comment>
<dbReference type="Pfam" id="PF07690">
    <property type="entry name" value="MFS_1"/>
    <property type="match status" value="1"/>
</dbReference>
<organism evidence="10 11">
    <name type="scientific">Mangrovicoccus algicola</name>
    <dbReference type="NCBI Taxonomy" id="2771008"/>
    <lineage>
        <taxon>Bacteria</taxon>
        <taxon>Pseudomonadati</taxon>
        <taxon>Pseudomonadota</taxon>
        <taxon>Alphaproteobacteria</taxon>
        <taxon>Rhodobacterales</taxon>
        <taxon>Paracoccaceae</taxon>
        <taxon>Mangrovicoccus</taxon>
    </lineage>
</organism>
<feature type="transmembrane region" description="Helical" evidence="8">
    <location>
        <begin position="266"/>
        <end position="286"/>
    </location>
</feature>
<feature type="transmembrane region" description="Helical" evidence="8">
    <location>
        <begin position="152"/>
        <end position="177"/>
    </location>
</feature>
<keyword evidence="7 8" id="KW-0472">Membrane</keyword>
<evidence type="ECO:0000313" key="11">
    <source>
        <dbReference type="Proteomes" id="UP000609121"/>
    </source>
</evidence>
<comment type="subcellular location">
    <subcellularLocation>
        <location evidence="8">Cell inner membrane</location>
        <topology evidence="8">Multi-pass membrane protein</topology>
    </subcellularLocation>
    <subcellularLocation>
        <location evidence="1">Cell membrane</location>
        <topology evidence="1">Multi-pass membrane protein</topology>
    </subcellularLocation>
</comment>
<feature type="transmembrane region" description="Helical" evidence="8">
    <location>
        <begin position="66"/>
        <end position="86"/>
    </location>
</feature>
<sequence length="418" mass="42689">MGETSTILPRKTPRLTSAPLSPRHAAALTAVLGLLSVFPPLATDMYLAAMGDLAAAMQASHGAAELSLSLFFLGLCLGQLILGPLIDGHGRRGPLLAGTLVFAVTSALLVRVEDIAVFNALRLVQAIGASAGMVVSRAIVTDLYDGRRAARVMTVLVMLLTIGPIVSPTLGSLLLQAFGWRSIFVTMTAISLLALGLSLWLIPETLPRGARAAAPFRQGVAAARRLLRQPGFRTPALIAGLVQGGMFAFITGSSGVFQGIFGLGPVRYGLVFAGIAGALVLFGHLNTRLLARHAPGRILALGLPVYLAAAAAVVLVSGTQTIWVLVLPLWIAVGMIGLLSANAMALAMSETRGGAGTGSALLGGIQFALAFSVSAGVALGGTHSALPMGLGLLLPAAAAMLLSRQAPRLRPGAADAGS</sequence>
<dbReference type="EMBL" id="JACVXA010000003">
    <property type="protein sequence ID" value="MBE3636801.1"/>
    <property type="molecule type" value="Genomic_DNA"/>
</dbReference>
<keyword evidence="6 8" id="KW-1133">Transmembrane helix</keyword>
<feature type="domain" description="Major facilitator superfamily (MFS) profile" evidence="9">
    <location>
        <begin position="28"/>
        <end position="407"/>
    </location>
</feature>
<evidence type="ECO:0000256" key="5">
    <source>
        <dbReference type="ARBA" id="ARBA00022692"/>
    </source>
</evidence>
<proteinExistence type="inferred from homology"/>
<evidence type="ECO:0000313" key="10">
    <source>
        <dbReference type="EMBL" id="MBE3636801.1"/>
    </source>
</evidence>
<dbReference type="InterPro" id="IPR011701">
    <property type="entry name" value="MFS"/>
</dbReference>
<evidence type="ECO:0000259" key="9">
    <source>
        <dbReference type="PROSITE" id="PS50850"/>
    </source>
</evidence>
<dbReference type="InterPro" id="IPR020846">
    <property type="entry name" value="MFS_dom"/>
</dbReference>